<accession>A0ABV8VUM1</accession>
<comment type="caution">
    <text evidence="2">The sequence shown here is derived from an EMBL/GenBank/DDBJ whole genome shotgun (WGS) entry which is preliminary data.</text>
</comment>
<dbReference type="Pfam" id="PF22282">
    <property type="entry name" value="CydS"/>
    <property type="match status" value="1"/>
</dbReference>
<organism evidence="2 3">
    <name type="scientific">Gracilibacillus marinus</name>
    <dbReference type="NCBI Taxonomy" id="630535"/>
    <lineage>
        <taxon>Bacteria</taxon>
        <taxon>Bacillati</taxon>
        <taxon>Bacillota</taxon>
        <taxon>Bacilli</taxon>
        <taxon>Bacillales</taxon>
        <taxon>Bacillaceae</taxon>
        <taxon>Gracilibacillus</taxon>
    </lineage>
</organism>
<dbReference type="Proteomes" id="UP001595880">
    <property type="component" value="Unassembled WGS sequence"/>
</dbReference>
<evidence type="ECO:0000313" key="2">
    <source>
        <dbReference type="EMBL" id="MFC4388202.1"/>
    </source>
</evidence>
<proteinExistence type="predicted"/>
<dbReference type="RefSeq" id="WP_390199068.1">
    <property type="nucleotide sequence ID" value="NZ_JBHSDV010000003.1"/>
</dbReference>
<keyword evidence="1" id="KW-0812">Transmembrane</keyword>
<keyword evidence="1" id="KW-1133">Transmembrane helix</keyword>
<dbReference type="InterPro" id="IPR054381">
    <property type="entry name" value="CydS"/>
</dbReference>
<name>A0ABV8VUM1_9BACI</name>
<gene>
    <name evidence="2" type="ORF">ACFOZ1_10365</name>
</gene>
<dbReference type="EMBL" id="JBHSDV010000003">
    <property type="protein sequence ID" value="MFC4388202.1"/>
    <property type="molecule type" value="Genomic_DNA"/>
</dbReference>
<feature type="transmembrane region" description="Helical" evidence="1">
    <location>
        <begin position="6"/>
        <end position="25"/>
    </location>
</feature>
<keyword evidence="3" id="KW-1185">Reference proteome</keyword>
<evidence type="ECO:0008006" key="4">
    <source>
        <dbReference type="Google" id="ProtNLM"/>
    </source>
</evidence>
<evidence type="ECO:0000313" key="3">
    <source>
        <dbReference type="Proteomes" id="UP001595880"/>
    </source>
</evidence>
<reference evidence="3" key="1">
    <citation type="journal article" date="2019" name="Int. J. Syst. Evol. Microbiol.">
        <title>The Global Catalogue of Microorganisms (GCM) 10K type strain sequencing project: providing services to taxonomists for standard genome sequencing and annotation.</title>
        <authorList>
            <consortium name="The Broad Institute Genomics Platform"/>
            <consortium name="The Broad Institute Genome Sequencing Center for Infectious Disease"/>
            <person name="Wu L."/>
            <person name="Ma J."/>
        </authorList>
    </citation>
    <scope>NUCLEOTIDE SEQUENCE [LARGE SCALE GENOMIC DNA]</scope>
    <source>
        <strain evidence="3">KACC 14058</strain>
    </source>
</reference>
<keyword evidence="1" id="KW-0472">Membrane</keyword>
<evidence type="ECO:0000256" key="1">
    <source>
        <dbReference type="SAM" id="Phobius"/>
    </source>
</evidence>
<sequence>MDQFVYFYAPFLIVILGLIVSFWWIQKGDY</sequence>
<protein>
    <recommendedName>
        <fullName evidence="4">Cbb3-type cytochrome oxidase assembly protein CcoS</fullName>
    </recommendedName>
</protein>